<dbReference type="InterPro" id="IPR015421">
    <property type="entry name" value="PyrdxlP-dep_Trfase_major"/>
</dbReference>
<dbReference type="Proteomes" id="UP001054889">
    <property type="component" value="Unassembled WGS sequence"/>
</dbReference>
<dbReference type="PANTHER" id="PTHR13693:SF2">
    <property type="entry name" value="SERINE PALMITOYLTRANSFERASE 1"/>
    <property type="match status" value="1"/>
</dbReference>
<evidence type="ECO:0000256" key="13">
    <source>
        <dbReference type="ARBA" id="ARBA00048528"/>
    </source>
</evidence>
<name>A0AAV5F7G3_ELECO</name>
<keyword evidence="16" id="KW-1185">Reference proteome</keyword>
<evidence type="ECO:0000313" key="16">
    <source>
        <dbReference type="Proteomes" id="UP001054889"/>
    </source>
</evidence>
<keyword evidence="7" id="KW-0808">Transferase</keyword>
<dbReference type="InterPro" id="IPR015424">
    <property type="entry name" value="PyrdxlP-dep_Trfase"/>
</dbReference>
<gene>
    <name evidence="15" type="primary">gb19252</name>
    <name evidence="15" type="ORF">PR202_gb19252</name>
</gene>
<evidence type="ECO:0000256" key="4">
    <source>
        <dbReference type="ARBA" id="ARBA00004991"/>
    </source>
</evidence>
<dbReference type="SUPFAM" id="SSF53383">
    <property type="entry name" value="PLP-dependent transferases"/>
    <property type="match status" value="1"/>
</dbReference>
<dbReference type="InterPro" id="IPR004839">
    <property type="entry name" value="Aminotransferase_I/II_large"/>
</dbReference>
<comment type="catalytic activity">
    <reaction evidence="13">
        <text>L-serine + hexadecanoyl-CoA + H(+) = 3-oxosphinganine + CO2 + CoA</text>
        <dbReference type="Rhea" id="RHEA:14761"/>
        <dbReference type="ChEBI" id="CHEBI:15378"/>
        <dbReference type="ChEBI" id="CHEBI:16526"/>
        <dbReference type="ChEBI" id="CHEBI:33384"/>
        <dbReference type="ChEBI" id="CHEBI:57287"/>
        <dbReference type="ChEBI" id="CHEBI:57379"/>
        <dbReference type="ChEBI" id="CHEBI:58299"/>
        <dbReference type="EC" id="2.3.1.50"/>
    </reaction>
</comment>
<reference evidence="15" key="2">
    <citation type="submission" date="2021-12" db="EMBL/GenBank/DDBJ databases">
        <title>Resequencing data analysis of finger millet.</title>
        <authorList>
            <person name="Hatakeyama M."/>
            <person name="Aluri S."/>
            <person name="Balachadran M.T."/>
            <person name="Sivarajan S.R."/>
            <person name="Poveda L."/>
            <person name="Shimizu-Inatsugi R."/>
            <person name="Schlapbach R."/>
            <person name="Sreeman S.M."/>
            <person name="Shimizu K.K."/>
        </authorList>
    </citation>
    <scope>NUCLEOTIDE SEQUENCE</scope>
</reference>
<keyword evidence="8" id="KW-0256">Endoplasmic reticulum</keyword>
<dbReference type="EC" id="2.3.1.50" evidence="6"/>
<comment type="caution">
    <text evidence="15">The sequence shown here is derived from an EMBL/GenBank/DDBJ whole genome shotgun (WGS) entry which is preliminary data.</text>
</comment>
<protein>
    <recommendedName>
        <fullName evidence="6">serine C-palmitoyltransferase</fullName>
        <ecNumber evidence="6">2.3.1.50</ecNumber>
    </recommendedName>
</protein>
<dbReference type="Gene3D" id="3.40.640.10">
    <property type="entry name" value="Type I PLP-dependent aspartate aminotransferase-like (Major domain)"/>
    <property type="match status" value="1"/>
</dbReference>
<keyword evidence="11" id="KW-0443">Lipid metabolism</keyword>
<keyword evidence="9" id="KW-0663">Pyridoxal phosphate</keyword>
<dbReference type="InterPro" id="IPR050087">
    <property type="entry name" value="AON_synthase_class-II"/>
</dbReference>
<evidence type="ECO:0000256" key="9">
    <source>
        <dbReference type="ARBA" id="ARBA00022898"/>
    </source>
</evidence>
<evidence type="ECO:0000256" key="2">
    <source>
        <dbReference type="ARBA" id="ARBA00004389"/>
    </source>
</evidence>
<keyword evidence="10" id="KW-0746">Sphingolipid metabolism</keyword>
<comment type="pathway">
    <text evidence="3">Lipid metabolism; sphingolipid metabolism.</text>
</comment>
<evidence type="ECO:0000256" key="8">
    <source>
        <dbReference type="ARBA" id="ARBA00022824"/>
    </source>
</evidence>
<evidence type="ECO:0000256" key="12">
    <source>
        <dbReference type="ARBA" id="ARBA00023315"/>
    </source>
</evidence>
<evidence type="ECO:0000256" key="7">
    <source>
        <dbReference type="ARBA" id="ARBA00022679"/>
    </source>
</evidence>
<comment type="pathway">
    <text evidence="4">Sphingolipid metabolism.</text>
</comment>
<comment type="cofactor">
    <cofactor evidence="1">
        <name>pyridoxal 5'-phosphate</name>
        <dbReference type="ChEBI" id="CHEBI:597326"/>
    </cofactor>
</comment>
<evidence type="ECO:0000313" key="15">
    <source>
        <dbReference type="EMBL" id="GJN30906.1"/>
    </source>
</evidence>
<dbReference type="Pfam" id="PF00155">
    <property type="entry name" value="Aminotran_1_2"/>
    <property type="match status" value="1"/>
</dbReference>
<evidence type="ECO:0000259" key="14">
    <source>
        <dbReference type="Pfam" id="PF00155"/>
    </source>
</evidence>
<evidence type="ECO:0000256" key="3">
    <source>
        <dbReference type="ARBA" id="ARBA00004760"/>
    </source>
</evidence>
<evidence type="ECO:0000256" key="5">
    <source>
        <dbReference type="ARBA" id="ARBA00008392"/>
    </source>
</evidence>
<evidence type="ECO:0000256" key="11">
    <source>
        <dbReference type="ARBA" id="ARBA00023098"/>
    </source>
</evidence>
<organism evidence="15 16">
    <name type="scientific">Eleusine coracana subsp. coracana</name>
    <dbReference type="NCBI Taxonomy" id="191504"/>
    <lineage>
        <taxon>Eukaryota</taxon>
        <taxon>Viridiplantae</taxon>
        <taxon>Streptophyta</taxon>
        <taxon>Embryophyta</taxon>
        <taxon>Tracheophyta</taxon>
        <taxon>Spermatophyta</taxon>
        <taxon>Magnoliopsida</taxon>
        <taxon>Liliopsida</taxon>
        <taxon>Poales</taxon>
        <taxon>Poaceae</taxon>
        <taxon>PACMAD clade</taxon>
        <taxon>Chloridoideae</taxon>
        <taxon>Cynodonteae</taxon>
        <taxon>Eleusininae</taxon>
        <taxon>Eleusine</taxon>
    </lineage>
</organism>
<dbReference type="GO" id="GO:0046512">
    <property type="term" value="P:sphingosine biosynthetic process"/>
    <property type="evidence" value="ECO:0007669"/>
    <property type="project" value="TreeGrafter"/>
</dbReference>
<dbReference type="GO" id="GO:0004758">
    <property type="term" value="F:serine C-palmitoyltransferase activity"/>
    <property type="evidence" value="ECO:0007669"/>
    <property type="project" value="UniProtKB-EC"/>
</dbReference>
<comment type="subcellular location">
    <subcellularLocation>
        <location evidence="2">Endoplasmic reticulum membrane</location>
        <topology evidence="2">Single-pass membrane protein</topology>
    </subcellularLocation>
</comment>
<dbReference type="GO" id="GO:0005789">
    <property type="term" value="C:endoplasmic reticulum membrane"/>
    <property type="evidence" value="ECO:0007669"/>
    <property type="project" value="UniProtKB-SubCell"/>
</dbReference>
<dbReference type="AlphaFoldDB" id="A0AAV5F7G3"/>
<evidence type="ECO:0000256" key="10">
    <source>
        <dbReference type="ARBA" id="ARBA00022919"/>
    </source>
</evidence>
<evidence type="ECO:0000256" key="1">
    <source>
        <dbReference type="ARBA" id="ARBA00001933"/>
    </source>
</evidence>
<sequence length="442" mass="47881">MDMALPVVNATAAALARVSAAFNAPFARAVVFGVHIDGHLVVEGLLIAVIVFQLSRKSYKPPKKPLTEKEIDELCDEWEPEPLCPPIKEAARIDTPMLESAAGPHTIVDGKEVINFASANYLGLVGNEKIIDSCVGSLEKYGVGSCGPRGFYGTIGFDEGVQWAVQNGLHLSRSTVVYFKHNDMASLASTLEKLTRGNKRAEKIRRYIVVESIYQNSGQIAPLDEIVKLKEKYRFRVILEESHSFGVLGKSGRGLAEHYGVPIEKIDIITAGMGNALATDGGFCTGSVRVVDHQRLSSAGYVFSASLPPYLATAAVSAVNYLEENPSVLTNLRSNIALLHKELSDTPGLEISSHILSPIVFLKLKKSTGSPATDLDLLETIAERVLKEDLVFIVTSKKSNLDRCKLPIGIRLFVSAGHTESDISMLSSSLKRVSASVLSDYL</sequence>
<dbReference type="PANTHER" id="PTHR13693">
    <property type="entry name" value="CLASS II AMINOTRANSFERASE/8-AMINO-7-OXONONANOATE SYNTHASE"/>
    <property type="match status" value="1"/>
</dbReference>
<reference evidence="15" key="1">
    <citation type="journal article" date="2018" name="DNA Res.">
        <title>Multiple hybrid de novo genome assembly of finger millet, an orphan allotetraploid crop.</title>
        <authorList>
            <person name="Hatakeyama M."/>
            <person name="Aluri S."/>
            <person name="Balachadran M.T."/>
            <person name="Sivarajan S.R."/>
            <person name="Patrignani A."/>
            <person name="Gruter S."/>
            <person name="Poveda L."/>
            <person name="Shimizu-Inatsugi R."/>
            <person name="Baeten J."/>
            <person name="Francoijs K.J."/>
            <person name="Nataraja K.N."/>
            <person name="Reddy Y.A.N."/>
            <person name="Phadnis S."/>
            <person name="Ravikumar R.L."/>
            <person name="Schlapbach R."/>
            <person name="Sreeman S.M."/>
            <person name="Shimizu K.K."/>
        </authorList>
    </citation>
    <scope>NUCLEOTIDE SEQUENCE</scope>
</reference>
<accession>A0AAV5F7G3</accession>
<evidence type="ECO:0000256" key="6">
    <source>
        <dbReference type="ARBA" id="ARBA00013220"/>
    </source>
</evidence>
<dbReference type="EMBL" id="BQKI01000082">
    <property type="protein sequence ID" value="GJN30906.1"/>
    <property type="molecule type" value="Genomic_DNA"/>
</dbReference>
<feature type="domain" description="Aminotransferase class I/classII large" evidence="14">
    <location>
        <begin position="166"/>
        <end position="425"/>
    </location>
</feature>
<keyword evidence="12" id="KW-0012">Acyltransferase</keyword>
<dbReference type="GO" id="GO:0046513">
    <property type="term" value="P:ceramide biosynthetic process"/>
    <property type="evidence" value="ECO:0007669"/>
    <property type="project" value="TreeGrafter"/>
</dbReference>
<comment type="similarity">
    <text evidence="5">Belongs to the class-II pyridoxal-phosphate-dependent aminotransferase family.</text>
</comment>
<proteinExistence type="inferred from homology"/>
<dbReference type="GO" id="GO:0030170">
    <property type="term" value="F:pyridoxal phosphate binding"/>
    <property type="evidence" value="ECO:0007669"/>
    <property type="project" value="InterPro"/>
</dbReference>